<keyword evidence="5" id="KW-1133">Transmembrane helix</keyword>
<evidence type="ECO:0000259" key="7">
    <source>
        <dbReference type="PROSITE" id="PS50885"/>
    </source>
</evidence>
<dbReference type="Pfam" id="PF00015">
    <property type="entry name" value="MCPsignal"/>
    <property type="match status" value="1"/>
</dbReference>
<dbReference type="PROSITE" id="PS50111">
    <property type="entry name" value="CHEMOTAXIS_TRANSDUC_2"/>
    <property type="match status" value="1"/>
</dbReference>
<dbReference type="RefSeq" id="WP_092910113.1">
    <property type="nucleotide sequence ID" value="NZ_CP136592.1"/>
</dbReference>
<protein>
    <submittedName>
        <fullName evidence="8">Methyl-accepting chemotaxis protein</fullName>
    </submittedName>
</protein>
<feature type="coiled-coil region" evidence="4">
    <location>
        <begin position="405"/>
        <end position="435"/>
    </location>
</feature>
<dbReference type="PANTHER" id="PTHR32089:SF112">
    <property type="entry name" value="LYSOZYME-LIKE PROTEIN-RELATED"/>
    <property type="match status" value="1"/>
</dbReference>
<organism evidence="8 9">
    <name type="scientific">Hydrogenimonas thermophila</name>
    <dbReference type="NCBI Taxonomy" id="223786"/>
    <lineage>
        <taxon>Bacteria</taxon>
        <taxon>Pseudomonadati</taxon>
        <taxon>Campylobacterota</taxon>
        <taxon>Epsilonproteobacteria</taxon>
        <taxon>Campylobacterales</taxon>
        <taxon>Hydrogenimonadaceae</taxon>
        <taxon>Hydrogenimonas</taxon>
    </lineage>
</organism>
<gene>
    <name evidence="8" type="ORF">SAMN05216234_10262</name>
</gene>
<dbReference type="Gene3D" id="1.20.120.1530">
    <property type="match status" value="1"/>
</dbReference>
<comment type="similarity">
    <text evidence="2">Belongs to the methyl-accepting chemotaxis (MCP) protein family.</text>
</comment>
<dbReference type="EMBL" id="FOXB01000002">
    <property type="protein sequence ID" value="SFO92830.1"/>
    <property type="molecule type" value="Genomic_DNA"/>
</dbReference>
<proteinExistence type="inferred from homology"/>
<keyword evidence="5" id="KW-0812">Transmembrane</keyword>
<keyword evidence="9" id="KW-1185">Reference proteome</keyword>
<dbReference type="GO" id="GO:0016020">
    <property type="term" value="C:membrane"/>
    <property type="evidence" value="ECO:0007669"/>
    <property type="project" value="InterPro"/>
</dbReference>
<feature type="domain" description="Methyl-accepting transducer" evidence="6">
    <location>
        <begin position="414"/>
        <end position="533"/>
    </location>
</feature>
<dbReference type="OrthoDB" id="9776024at2"/>
<evidence type="ECO:0000313" key="9">
    <source>
        <dbReference type="Proteomes" id="UP000199227"/>
    </source>
</evidence>
<evidence type="ECO:0000256" key="4">
    <source>
        <dbReference type="SAM" id="Coils"/>
    </source>
</evidence>
<evidence type="ECO:0000256" key="2">
    <source>
        <dbReference type="ARBA" id="ARBA00029447"/>
    </source>
</evidence>
<dbReference type="PANTHER" id="PTHR32089">
    <property type="entry name" value="METHYL-ACCEPTING CHEMOTAXIS PROTEIN MCPB"/>
    <property type="match status" value="1"/>
</dbReference>
<dbReference type="SMART" id="SM00283">
    <property type="entry name" value="MA"/>
    <property type="match status" value="1"/>
</dbReference>
<dbReference type="STRING" id="223786.SAMN05216234_10262"/>
<dbReference type="Proteomes" id="UP000199227">
    <property type="component" value="Unassembled WGS sequence"/>
</dbReference>
<dbReference type="GO" id="GO:0007165">
    <property type="term" value="P:signal transduction"/>
    <property type="evidence" value="ECO:0007669"/>
    <property type="project" value="UniProtKB-KW"/>
</dbReference>
<evidence type="ECO:0000259" key="6">
    <source>
        <dbReference type="PROSITE" id="PS50111"/>
    </source>
</evidence>
<dbReference type="PROSITE" id="PS50885">
    <property type="entry name" value="HAMP"/>
    <property type="match status" value="1"/>
</dbReference>
<evidence type="ECO:0000256" key="3">
    <source>
        <dbReference type="PROSITE-ProRule" id="PRU00284"/>
    </source>
</evidence>
<accession>A0A1I5L6A4</accession>
<feature type="coiled-coil region" evidence="4">
    <location>
        <begin position="499"/>
        <end position="533"/>
    </location>
</feature>
<name>A0A1I5L6A4_9BACT</name>
<reference evidence="8 9" key="1">
    <citation type="submission" date="2016-10" db="EMBL/GenBank/DDBJ databases">
        <authorList>
            <person name="de Groot N.N."/>
        </authorList>
    </citation>
    <scope>NUCLEOTIDE SEQUENCE [LARGE SCALE GENOMIC DNA]</scope>
    <source>
        <strain evidence="8 9">EP1-55-1</strain>
    </source>
</reference>
<feature type="transmembrane region" description="Helical" evidence="5">
    <location>
        <begin position="176"/>
        <end position="203"/>
    </location>
</feature>
<dbReference type="InterPro" id="IPR004089">
    <property type="entry name" value="MCPsignal_dom"/>
</dbReference>
<feature type="domain" description="HAMP" evidence="7">
    <location>
        <begin position="265"/>
        <end position="312"/>
    </location>
</feature>
<dbReference type="AlphaFoldDB" id="A0A1I5L6A4"/>
<keyword evidence="4" id="KW-0175">Coiled coil</keyword>
<keyword evidence="5" id="KW-0472">Membrane</keyword>
<dbReference type="InterPro" id="IPR048904">
    <property type="entry name" value="Mcp40H-20-like_sensor"/>
</dbReference>
<sequence>MIKKSGSVRSKFLISLAIIISILTLIITVISYKSSKDELQSFAAKDMSIMTELVYQSLTNAMMSGSSEIVKEAESSAKNIKGIKNLHIEKSHKVIEIFGGNKSSKTNNDIKEAFITKKSKIINDYTNNEHILRVVKPFIAEKRCQQCHYNANVGDVLGVLELEISLDEMDENISNITILIVLALSLIAIIIGGVVTYLLNIIVIKPFKELKNSFGELLNHFKYSSGDLQIELSKVSDDEIGEIGKLFNKLISEINININEDKKIVNEALVVAESVNRGDFSKRIQASSSNPDINNFKDVFNQMLENIKFNIDQILKVLDDYSKEKFDSKILLSDNIQADMQKLTDGVNSLGESLKMQKERNIKQTEHINERTTFLKNAILNLKENNFKNLGILIEKVSDEIIEASTKENEQAVSLKNLNEQAEETVKTLEFIEGVIDQTNLLALNAAIEAARAGEHGRGFAVVADEVRNLAEKSQKGLDETSIVITTVTQQINSTSQIIVENAKNMENLAQEIRNLRQSMDEILSILDEISEK</sequence>
<evidence type="ECO:0000256" key="5">
    <source>
        <dbReference type="SAM" id="Phobius"/>
    </source>
</evidence>
<evidence type="ECO:0000256" key="1">
    <source>
        <dbReference type="ARBA" id="ARBA00023224"/>
    </source>
</evidence>
<dbReference type="InterPro" id="IPR003660">
    <property type="entry name" value="HAMP_dom"/>
</dbReference>
<dbReference type="Gene3D" id="3.30.450.290">
    <property type="match status" value="1"/>
</dbReference>
<keyword evidence="1 3" id="KW-0807">Transducer</keyword>
<evidence type="ECO:0000313" key="8">
    <source>
        <dbReference type="EMBL" id="SFO92830.1"/>
    </source>
</evidence>
<dbReference type="SUPFAM" id="SSF58104">
    <property type="entry name" value="Methyl-accepting chemotaxis protein (MCP) signaling domain"/>
    <property type="match status" value="1"/>
</dbReference>
<dbReference type="Pfam" id="PF21563">
    <property type="entry name" value="Mcp40H-20_sensor"/>
    <property type="match status" value="1"/>
</dbReference>
<dbReference type="Gene3D" id="1.10.287.950">
    <property type="entry name" value="Methyl-accepting chemotaxis protein"/>
    <property type="match status" value="1"/>
</dbReference>
<feature type="transmembrane region" description="Helical" evidence="5">
    <location>
        <begin position="12"/>
        <end position="32"/>
    </location>
</feature>